<proteinExistence type="predicted"/>
<dbReference type="GO" id="GO:0008757">
    <property type="term" value="F:S-adenosylmethionine-dependent methyltransferase activity"/>
    <property type="evidence" value="ECO:0007669"/>
    <property type="project" value="InterPro"/>
</dbReference>
<organism evidence="2 3">
    <name type="scientific">Caenimonas sedimenti</name>
    <dbReference type="NCBI Taxonomy" id="2596921"/>
    <lineage>
        <taxon>Bacteria</taxon>
        <taxon>Pseudomonadati</taxon>
        <taxon>Pseudomonadota</taxon>
        <taxon>Betaproteobacteria</taxon>
        <taxon>Burkholderiales</taxon>
        <taxon>Comamonadaceae</taxon>
        <taxon>Caenimonas</taxon>
    </lineage>
</organism>
<evidence type="ECO:0000259" key="1">
    <source>
        <dbReference type="Pfam" id="PF08241"/>
    </source>
</evidence>
<evidence type="ECO:0000313" key="2">
    <source>
        <dbReference type="EMBL" id="TWO70862.1"/>
    </source>
</evidence>
<gene>
    <name evidence="2" type="ORF">FN976_12925</name>
</gene>
<name>A0A562ZQJ3_9BURK</name>
<accession>A0A562ZQJ3</accession>
<dbReference type="AlphaFoldDB" id="A0A562ZQJ3"/>
<reference evidence="2 3" key="1">
    <citation type="submission" date="2019-07" db="EMBL/GenBank/DDBJ databases">
        <title>Caenimonas sedimenti sp. nov., isolated from activated sludge.</title>
        <authorList>
            <person name="Xu J."/>
        </authorList>
    </citation>
    <scope>NUCLEOTIDE SEQUENCE [LARGE SCALE GENOMIC DNA]</scope>
    <source>
        <strain evidence="2 3">HX-9-20</strain>
    </source>
</reference>
<comment type="caution">
    <text evidence="2">The sequence shown here is derived from an EMBL/GenBank/DDBJ whole genome shotgun (WGS) entry which is preliminary data.</text>
</comment>
<dbReference type="Gene3D" id="3.40.50.150">
    <property type="entry name" value="Vaccinia Virus protein VP39"/>
    <property type="match status" value="1"/>
</dbReference>
<protein>
    <recommendedName>
        <fullName evidence="1">Methyltransferase type 11 domain-containing protein</fullName>
    </recommendedName>
</protein>
<keyword evidence="3" id="KW-1185">Reference proteome</keyword>
<dbReference type="EMBL" id="VOBQ01000010">
    <property type="protein sequence ID" value="TWO70862.1"/>
    <property type="molecule type" value="Genomic_DNA"/>
</dbReference>
<dbReference type="SUPFAM" id="SSF53335">
    <property type="entry name" value="S-adenosyl-L-methionine-dependent methyltransferases"/>
    <property type="match status" value="1"/>
</dbReference>
<dbReference type="RefSeq" id="WP_145893451.1">
    <property type="nucleotide sequence ID" value="NZ_VOBQ01000010.1"/>
</dbReference>
<feature type="domain" description="Methyltransferase type 11" evidence="1">
    <location>
        <begin position="7"/>
        <end position="82"/>
    </location>
</feature>
<dbReference type="OrthoDB" id="9801954at2"/>
<dbReference type="Proteomes" id="UP000318199">
    <property type="component" value="Unassembled WGS sequence"/>
</dbReference>
<sequence>MGKKLNVGCGRNIQAGWINLDAAALPGVDVVADLDQCAQKPLPLGDNEVEEFLLSHVLEHLRHPLPLMQELHRIAQPNALAIVRVPYGSTDEAFEDPTHVRQYFHGSFGYFSQPFYWRADYGFRGDWQPEKIHLMVPQNENVGLSPQAVMQKILTLRNQVREMVVELRAIKPVREPRAELQRAPEVELVLV</sequence>
<dbReference type="InterPro" id="IPR029063">
    <property type="entry name" value="SAM-dependent_MTases_sf"/>
</dbReference>
<dbReference type="Pfam" id="PF08241">
    <property type="entry name" value="Methyltransf_11"/>
    <property type="match status" value="1"/>
</dbReference>
<dbReference type="InterPro" id="IPR013216">
    <property type="entry name" value="Methyltransf_11"/>
</dbReference>
<evidence type="ECO:0000313" key="3">
    <source>
        <dbReference type="Proteomes" id="UP000318199"/>
    </source>
</evidence>